<keyword evidence="1" id="KW-0472">Membrane</keyword>
<accession>A0A317T2S0</accession>
<feature type="transmembrane region" description="Helical" evidence="1">
    <location>
        <begin position="190"/>
        <end position="218"/>
    </location>
</feature>
<dbReference type="PANTHER" id="PTHR43471:SF14">
    <property type="entry name" value="ABC-2 TYPE TRANSPORT SYSTEM PERMEASE PROTEIN"/>
    <property type="match status" value="1"/>
</dbReference>
<keyword evidence="1" id="KW-0812">Transmembrane</keyword>
<evidence type="ECO:0000313" key="2">
    <source>
        <dbReference type="EMBL" id="PWW81039.1"/>
    </source>
</evidence>
<dbReference type="AlphaFoldDB" id="A0A317T2S0"/>
<feature type="transmembrane region" description="Helical" evidence="1">
    <location>
        <begin position="451"/>
        <end position="475"/>
    </location>
</feature>
<keyword evidence="3" id="KW-1185">Reference proteome</keyword>
<feature type="transmembrane region" description="Helical" evidence="1">
    <location>
        <begin position="230"/>
        <end position="254"/>
    </location>
</feature>
<feature type="transmembrane region" description="Helical" evidence="1">
    <location>
        <begin position="20"/>
        <end position="42"/>
    </location>
</feature>
<name>A0A317T2S0_9CHLB</name>
<reference evidence="3" key="1">
    <citation type="submission" date="2017-10" db="EMBL/GenBank/DDBJ databases">
        <authorList>
            <person name="Gaisin V.A."/>
            <person name="Rysina M.S."/>
            <person name="Grouzdev D.S."/>
        </authorList>
    </citation>
    <scope>NUCLEOTIDE SEQUENCE [LARGE SCALE GENOMIC DNA]</scope>
    <source>
        <strain evidence="3">V1</strain>
    </source>
</reference>
<sequence>MKNFLNILHNEWRIMVADRSLFLVSLLLIFLLGYALFIGFTATDVREERIRELAVQQEQKLSATAKQISLIESGREMPTAFSNPLNPALLGSGQGALHAVMPVSPLSPIALGQSDMLPDHYRVSIRNKTTFMYQTENENPWNLLTGRFDPVFVLVYLLPLFIFAVSYNLVSSEKEQGTLRMQLSQPVTLQLLMIAKLTARMVPVMIISILAITLPFLILRGTAVIASGQLLYGLVAVLIVLAYALFWFMLALFINSFGFSSAGNALILVGIWAFLVLVAPVLLNVYVSRVSPAPSRIELATETRLITIDGLNRYQELLSSDYRHVQESSMLLPQDGRFEVPERLQAFYLINKSVDEKVGTLLADFEMRLFAQQDLVERFGFVSPAILAYEGLLSIAGTGTRRYQHFTGQVNEYHQQWKDFFEPRITSGLAMTVADLGKLPRFTWRELDSGVVLIGSLMKALLIFLMVAVLFLLGLRNFAKATDIL</sequence>
<organism evidence="2 3">
    <name type="scientific">Prosthecochloris marina</name>
    <dbReference type="NCBI Taxonomy" id="2017681"/>
    <lineage>
        <taxon>Bacteria</taxon>
        <taxon>Pseudomonadati</taxon>
        <taxon>Chlorobiota</taxon>
        <taxon>Chlorobiia</taxon>
        <taxon>Chlorobiales</taxon>
        <taxon>Chlorobiaceae</taxon>
        <taxon>Prosthecochloris</taxon>
    </lineage>
</organism>
<dbReference type="GO" id="GO:0005886">
    <property type="term" value="C:plasma membrane"/>
    <property type="evidence" value="ECO:0007669"/>
    <property type="project" value="UniProtKB-SubCell"/>
</dbReference>
<dbReference type="EMBL" id="PDNZ01000011">
    <property type="protein sequence ID" value="PWW81039.1"/>
    <property type="molecule type" value="Genomic_DNA"/>
</dbReference>
<dbReference type="RefSeq" id="WP_110024297.1">
    <property type="nucleotide sequence ID" value="NZ_PDNZ01000011.1"/>
</dbReference>
<dbReference type="GO" id="GO:0140359">
    <property type="term" value="F:ABC-type transporter activity"/>
    <property type="evidence" value="ECO:0007669"/>
    <property type="project" value="InterPro"/>
</dbReference>
<dbReference type="Pfam" id="PF12679">
    <property type="entry name" value="ABC2_membrane_2"/>
    <property type="match status" value="1"/>
</dbReference>
<feature type="transmembrane region" description="Helical" evidence="1">
    <location>
        <begin position="151"/>
        <end position="170"/>
    </location>
</feature>
<gene>
    <name evidence="2" type="ORF">CR164_12295</name>
</gene>
<evidence type="ECO:0000313" key="3">
    <source>
        <dbReference type="Proteomes" id="UP000246278"/>
    </source>
</evidence>
<dbReference type="PANTHER" id="PTHR43471">
    <property type="entry name" value="ABC TRANSPORTER PERMEASE"/>
    <property type="match status" value="1"/>
</dbReference>
<feature type="transmembrane region" description="Helical" evidence="1">
    <location>
        <begin position="266"/>
        <end position="287"/>
    </location>
</feature>
<dbReference type="OrthoDB" id="6016419at2"/>
<comment type="caution">
    <text evidence="2">The sequence shown here is derived from an EMBL/GenBank/DDBJ whole genome shotgun (WGS) entry which is preliminary data.</text>
</comment>
<proteinExistence type="predicted"/>
<protein>
    <submittedName>
        <fullName evidence="2">ABC transporter permease</fullName>
    </submittedName>
</protein>
<dbReference type="Proteomes" id="UP000246278">
    <property type="component" value="Unassembled WGS sequence"/>
</dbReference>
<evidence type="ECO:0000256" key="1">
    <source>
        <dbReference type="SAM" id="Phobius"/>
    </source>
</evidence>
<keyword evidence="1" id="KW-1133">Transmembrane helix</keyword>